<feature type="domain" description="Diacylglycerol kinase accessory" evidence="1">
    <location>
        <begin position="225"/>
        <end position="298"/>
    </location>
</feature>
<reference evidence="2 3" key="1">
    <citation type="submission" date="2019-12" db="EMBL/GenBank/DDBJ databases">
        <authorList>
            <person name="Alioto T."/>
            <person name="Alioto T."/>
            <person name="Gomez Garrido J."/>
        </authorList>
    </citation>
    <scope>NUCLEOTIDE SEQUENCE [LARGE SCALE GENOMIC DNA]</scope>
</reference>
<evidence type="ECO:0000313" key="3">
    <source>
        <dbReference type="Proteomes" id="UP000594638"/>
    </source>
</evidence>
<organism evidence="2 3">
    <name type="scientific">Olea europaea subsp. europaea</name>
    <dbReference type="NCBI Taxonomy" id="158383"/>
    <lineage>
        <taxon>Eukaryota</taxon>
        <taxon>Viridiplantae</taxon>
        <taxon>Streptophyta</taxon>
        <taxon>Embryophyta</taxon>
        <taxon>Tracheophyta</taxon>
        <taxon>Spermatophyta</taxon>
        <taxon>Magnoliopsida</taxon>
        <taxon>eudicotyledons</taxon>
        <taxon>Gunneridae</taxon>
        <taxon>Pentapetalae</taxon>
        <taxon>asterids</taxon>
        <taxon>lamiids</taxon>
        <taxon>Lamiales</taxon>
        <taxon>Oleaceae</taxon>
        <taxon>Oleeae</taxon>
        <taxon>Olea</taxon>
    </lineage>
</organism>
<keyword evidence="2" id="KW-0808">Transferase</keyword>
<dbReference type="Pfam" id="PF00609">
    <property type="entry name" value="DAGK_acc"/>
    <property type="match status" value="1"/>
</dbReference>
<protein>
    <submittedName>
        <fullName evidence="2">Diacylglycerol kinase 7-like</fullName>
    </submittedName>
</protein>
<dbReference type="InterPro" id="IPR000756">
    <property type="entry name" value="Diacylglycerol_kin_accessory"/>
</dbReference>
<evidence type="ECO:0000259" key="1">
    <source>
        <dbReference type="Pfam" id="PF00609"/>
    </source>
</evidence>
<dbReference type="EMBL" id="CACTIH010005503">
    <property type="protein sequence ID" value="CAA2995523.1"/>
    <property type="molecule type" value="Genomic_DNA"/>
</dbReference>
<dbReference type="Proteomes" id="UP000594638">
    <property type="component" value="Unassembled WGS sequence"/>
</dbReference>
<keyword evidence="2" id="KW-0418">Kinase</keyword>
<dbReference type="GO" id="GO:0007200">
    <property type="term" value="P:phospholipase C-activating G protein-coupled receptor signaling pathway"/>
    <property type="evidence" value="ECO:0007669"/>
    <property type="project" value="InterPro"/>
</dbReference>
<dbReference type="AlphaFoldDB" id="A0A8S0SSG4"/>
<dbReference type="OrthoDB" id="242257at2759"/>
<keyword evidence="3" id="KW-1185">Reference proteome</keyword>
<dbReference type="Gramene" id="OE9A005304T1">
    <property type="protein sequence ID" value="OE9A005304C1"/>
    <property type="gene ID" value="OE9A005304"/>
</dbReference>
<sequence length="325" mass="36617">MPRKSKFSASQISSLVLVAPTRGGSNASGRSPIINSLRSCTFSGIMIHKEDLKKKIMMPEYLRLAMKEAIQTKDVEAGTVTQLCEKAHARLIFQSRRWLFLLTPRAVGVMGLNSRPNFRNSWPKNSWHVLISVPDVGRLGHTLFSQATKETPLDQEWMLKLLMDTVACKAGSTRHVPAFQGTEEYPKDIHQEGQLVGMGANPSPLKCEGYSCSRYSWLLKWKKSWDHPKPEYLEKIGFVEVHADDGYLEIFGLKQGWHASIIMVDLISVKHIAQCLAISFELIGGAWKKACMQMDGRPCQQLLNELSTFIEVKRVPFRSVMVDGL</sequence>
<accession>A0A8S0SSG4</accession>
<evidence type="ECO:0000313" key="2">
    <source>
        <dbReference type="EMBL" id="CAA2995523.1"/>
    </source>
</evidence>
<name>A0A8S0SSG4_OLEEU</name>
<gene>
    <name evidence="2" type="ORF">OLEA9_A005304</name>
</gene>
<proteinExistence type="predicted"/>
<dbReference type="GO" id="GO:0004143">
    <property type="term" value="F:ATP-dependent diacylglycerol kinase activity"/>
    <property type="evidence" value="ECO:0007669"/>
    <property type="project" value="InterPro"/>
</dbReference>
<comment type="caution">
    <text evidence="2">The sequence shown here is derived from an EMBL/GenBank/DDBJ whole genome shotgun (WGS) entry which is preliminary data.</text>
</comment>